<dbReference type="EMBL" id="CP054705">
    <property type="protein sequence ID" value="QQK77285.1"/>
    <property type="molecule type" value="Genomic_DNA"/>
</dbReference>
<dbReference type="Proteomes" id="UP000595823">
    <property type="component" value="Chromosome"/>
</dbReference>
<dbReference type="AlphaFoldDB" id="A0A7T7CCU6"/>
<organism evidence="1 2">
    <name type="scientific">Salicibibacter cibarius</name>
    <dbReference type="NCBI Taxonomy" id="2743000"/>
    <lineage>
        <taxon>Bacteria</taxon>
        <taxon>Bacillati</taxon>
        <taxon>Bacillota</taxon>
        <taxon>Bacilli</taxon>
        <taxon>Bacillales</taxon>
        <taxon>Bacillaceae</taxon>
        <taxon>Salicibibacter</taxon>
    </lineage>
</organism>
<evidence type="ECO:0000313" key="2">
    <source>
        <dbReference type="Proteomes" id="UP000595823"/>
    </source>
</evidence>
<dbReference type="RefSeq" id="WP_200124433.1">
    <property type="nucleotide sequence ID" value="NZ_CP054705.1"/>
</dbReference>
<gene>
    <name evidence="1" type="ORF">HUG15_18020</name>
</gene>
<evidence type="ECO:0000313" key="1">
    <source>
        <dbReference type="EMBL" id="QQK77285.1"/>
    </source>
</evidence>
<reference evidence="1 2" key="1">
    <citation type="submission" date="2020-06" db="EMBL/GenBank/DDBJ databases">
        <title>Genomic analysis of Salicibibacter sp. NKC5-3.</title>
        <authorList>
            <person name="Oh Y.J."/>
        </authorList>
    </citation>
    <scope>NUCLEOTIDE SEQUENCE [LARGE SCALE GENOMIC DNA]</scope>
    <source>
        <strain evidence="1 2">NKC5-3</strain>
    </source>
</reference>
<keyword evidence="2" id="KW-1185">Reference proteome</keyword>
<name>A0A7T7CCU6_9BACI</name>
<accession>A0A7T7CCU6</accession>
<protein>
    <submittedName>
        <fullName evidence="1">Uncharacterized protein</fullName>
    </submittedName>
</protein>
<sequence length="45" mass="4931">MESATESVEKIMQSDWMTTGEAKKILSVSSVNTVKRWVAESKLGG</sequence>
<dbReference type="KEGG" id="scia:HUG15_18020"/>
<proteinExistence type="predicted"/>